<dbReference type="Gene3D" id="3.55.40.10">
    <property type="entry name" value="minor pseudopilin epsh domain"/>
    <property type="match status" value="1"/>
</dbReference>
<dbReference type="InterPro" id="IPR022346">
    <property type="entry name" value="T2SS_GspH"/>
</dbReference>
<dbReference type="Pfam" id="PF12019">
    <property type="entry name" value="GspH"/>
    <property type="match status" value="1"/>
</dbReference>
<keyword evidence="7 11" id="KW-1133">Transmembrane helix</keyword>
<dbReference type="Proteomes" id="UP001429354">
    <property type="component" value="Unassembled WGS sequence"/>
</dbReference>
<evidence type="ECO:0000256" key="4">
    <source>
        <dbReference type="ARBA" id="ARBA00022481"/>
    </source>
</evidence>
<evidence type="ECO:0000256" key="6">
    <source>
        <dbReference type="ARBA" id="ARBA00022692"/>
    </source>
</evidence>
<keyword evidence="3" id="KW-1003">Cell membrane</keyword>
<keyword evidence="5" id="KW-0997">Cell inner membrane</keyword>
<comment type="similarity">
    <text evidence="9">Belongs to the GSP H family.</text>
</comment>
<sequence>MATPVALSRPPILNWLAWHPASDKVHPSWLGSGCSMSTHQMKGFTLLELMVTIAIAAILLTIALPSFQASLRSNQVATTTNEFLGAISLARSEAIRGTQSAGVCASADGATCGADWNLGWLVWTDVGNVGLGTLEATDTIVRYSQGRSKMAINAGGVGAFVFDNRGRMSARNGTGGAMGGNQAVVMQSYVCPAGSNLVRTMNVNMTGQVTMERSDCP</sequence>
<dbReference type="InterPro" id="IPR012902">
    <property type="entry name" value="N_methyl_site"/>
</dbReference>
<evidence type="ECO:0000256" key="9">
    <source>
        <dbReference type="ARBA" id="ARBA00025772"/>
    </source>
</evidence>
<organism evidence="13 14">
    <name type="scientific">Pseudoxanthomonas gei</name>
    <dbReference type="NCBI Taxonomy" id="1383030"/>
    <lineage>
        <taxon>Bacteria</taxon>
        <taxon>Pseudomonadati</taxon>
        <taxon>Pseudomonadota</taxon>
        <taxon>Gammaproteobacteria</taxon>
        <taxon>Lysobacterales</taxon>
        <taxon>Lysobacteraceae</taxon>
        <taxon>Pseudoxanthomonas</taxon>
    </lineage>
</organism>
<dbReference type="EMBL" id="QOVG01000006">
    <property type="protein sequence ID" value="NDK39267.1"/>
    <property type="molecule type" value="Genomic_DNA"/>
</dbReference>
<proteinExistence type="inferred from homology"/>
<comment type="caution">
    <text evidence="13">The sequence shown here is derived from an EMBL/GenBank/DDBJ whole genome shotgun (WGS) entry which is preliminary data.</text>
</comment>
<evidence type="ECO:0000259" key="12">
    <source>
        <dbReference type="Pfam" id="PF12019"/>
    </source>
</evidence>
<gene>
    <name evidence="13" type="ORF">DT603_10475</name>
</gene>
<dbReference type="PROSITE" id="PS00409">
    <property type="entry name" value="PROKAR_NTER_METHYL"/>
    <property type="match status" value="1"/>
</dbReference>
<dbReference type="SUPFAM" id="SSF54523">
    <property type="entry name" value="Pili subunits"/>
    <property type="match status" value="1"/>
</dbReference>
<evidence type="ECO:0000256" key="3">
    <source>
        <dbReference type="ARBA" id="ARBA00022475"/>
    </source>
</evidence>
<keyword evidence="6 11" id="KW-0812">Transmembrane</keyword>
<comment type="subcellular location">
    <subcellularLocation>
        <location evidence="1">Cell inner membrane</location>
        <topology evidence="1">Single-pass membrane protein</topology>
    </subcellularLocation>
</comment>
<accession>A0ABX0ACI7</accession>
<evidence type="ECO:0000256" key="1">
    <source>
        <dbReference type="ARBA" id="ARBA00004377"/>
    </source>
</evidence>
<reference evidence="13 14" key="1">
    <citation type="submission" date="2018-07" db="EMBL/GenBank/DDBJ databases">
        <title>Whole genome Sequencing of Pseudoxanthomonas gei KCTC 32298 (T).</title>
        <authorList>
            <person name="Kumar S."/>
            <person name="Bansal K."/>
            <person name="Kaur A."/>
            <person name="Patil P."/>
            <person name="Sharma S."/>
            <person name="Patil P.B."/>
        </authorList>
    </citation>
    <scope>NUCLEOTIDE SEQUENCE [LARGE SCALE GENOMIC DNA]</scope>
    <source>
        <strain evidence="13 14">KCTC 32298</strain>
    </source>
</reference>
<evidence type="ECO:0000256" key="7">
    <source>
        <dbReference type="ARBA" id="ARBA00022989"/>
    </source>
</evidence>
<feature type="domain" description="General secretion pathway GspH" evidence="12">
    <location>
        <begin position="80"/>
        <end position="175"/>
    </location>
</feature>
<keyword evidence="4" id="KW-0488">Methylation</keyword>
<evidence type="ECO:0000256" key="8">
    <source>
        <dbReference type="ARBA" id="ARBA00023136"/>
    </source>
</evidence>
<evidence type="ECO:0000256" key="2">
    <source>
        <dbReference type="ARBA" id="ARBA00021549"/>
    </source>
</evidence>
<dbReference type="NCBIfam" id="TIGR02532">
    <property type="entry name" value="IV_pilin_GFxxxE"/>
    <property type="match status" value="1"/>
</dbReference>
<name>A0ABX0ACI7_9GAMM</name>
<evidence type="ECO:0000313" key="14">
    <source>
        <dbReference type="Proteomes" id="UP001429354"/>
    </source>
</evidence>
<dbReference type="Pfam" id="PF07963">
    <property type="entry name" value="N_methyl"/>
    <property type="match status" value="1"/>
</dbReference>
<evidence type="ECO:0000256" key="11">
    <source>
        <dbReference type="SAM" id="Phobius"/>
    </source>
</evidence>
<evidence type="ECO:0000256" key="10">
    <source>
        <dbReference type="ARBA" id="ARBA00030775"/>
    </source>
</evidence>
<feature type="transmembrane region" description="Helical" evidence="11">
    <location>
        <begin position="46"/>
        <end position="67"/>
    </location>
</feature>
<keyword evidence="14" id="KW-1185">Reference proteome</keyword>
<evidence type="ECO:0000256" key="5">
    <source>
        <dbReference type="ARBA" id="ARBA00022519"/>
    </source>
</evidence>
<dbReference type="InterPro" id="IPR045584">
    <property type="entry name" value="Pilin-like"/>
</dbReference>
<protein>
    <recommendedName>
        <fullName evidence="2">Type II secretion system protein H</fullName>
    </recommendedName>
    <alternativeName>
        <fullName evidence="10">General secretion pathway protein H</fullName>
    </alternativeName>
</protein>
<keyword evidence="8 11" id="KW-0472">Membrane</keyword>
<evidence type="ECO:0000313" key="13">
    <source>
        <dbReference type="EMBL" id="NDK39267.1"/>
    </source>
</evidence>